<comment type="caution">
    <text evidence="4">The sequence shown here is derived from an EMBL/GenBank/DDBJ whole genome shotgun (WGS) entry which is preliminary data.</text>
</comment>
<evidence type="ECO:0000259" key="3">
    <source>
        <dbReference type="Pfam" id="PF13845"/>
    </source>
</evidence>
<name>A0A0V8IQD3_9MICC</name>
<evidence type="ECO:0000313" key="5">
    <source>
        <dbReference type="Proteomes" id="UP000053199"/>
    </source>
</evidence>
<dbReference type="STRING" id="993070.AS031_09225"/>
<dbReference type="InterPro" id="IPR026004">
    <property type="entry name" value="Septum_form"/>
</dbReference>
<evidence type="ECO:0000313" key="4">
    <source>
        <dbReference type="EMBL" id="KSU77006.1"/>
    </source>
</evidence>
<feature type="domain" description="Septum formation-related" evidence="3">
    <location>
        <begin position="139"/>
        <end position="233"/>
    </location>
</feature>
<proteinExistence type="predicted"/>
<reference evidence="4 5" key="1">
    <citation type="journal article" date="2014" name="Arch. Microbiol.">
        <title>Arthrobacter enclensis sp. nov., isolated from sediment sample.</title>
        <authorList>
            <person name="Dastager S.G."/>
            <person name="Liu Q."/>
            <person name="Tang S.K."/>
            <person name="Krishnamurthi S."/>
            <person name="Lee J.C."/>
            <person name="Li W.J."/>
        </authorList>
    </citation>
    <scope>NUCLEOTIDE SEQUENCE [LARGE SCALE GENOMIC DNA]</scope>
    <source>
        <strain evidence="4 5">NIO-1008</strain>
    </source>
</reference>
<keyword evidence="5" id="KW-1185">Reference proteome</keyword>
<gene>
    <name evidence="4" type="ORF">AS031_09225</name>
</gene>
<keyword evidence="2" id="KW-0472">Membrane</keyword>
<feature type="compositionally biased region" description="Pro residues" evidence="1">
    <location>
        <begin position="1"/>
        <end position="13"/>
    </location>
</feature>
<dbReference type="OrthoDB" id="3628931at2"/>
<keyword evidence="2" id="KW-1133">Transmembrane helix</keyword>
<feature type="region of interest" description="Disordered" evidence="1">
    <location>
        <begin position="1"/>
        <end position="70"/>
    </location>
</feature>
<evidence type="ECO:0000256" key="2">
    <source>
        <dbReference type="SAM" id="Phobius"/>
    </source>
</evidence>
<protein>
    <recommendedName>
        <fullName evidence="3">Septum formation-related domain-containing protein</fullName>
    </recommendedName>
</protein>
<dbReference type="Pfam" id="PF13845">
    <property type="entry name" value="Septum_form"/>
    <property type="match status" value="1"/>
</dbReference>
<dbReference type="Proteomes" id="UP000053199">
    <property type="component" value="Unassembled WGS sequence"/>
</dbReference>
<dbReference type="AlphaFoldDB" id="A0A0V8IQD3"/>
<sequence>MNPQDVPPKPTSPPTAGIPRVEPGTDPVSFPRTETQTETPMETRTESHPDAPAPASVTWSAPRPDPEPAPAVPATKARTLWKVLFAVVLLAVVGCLAWLAVWLNTGGASPEADGSREGTLQTVETPRATSLPLPREGVKSADYAVGDCFKDFDPESLAATAVPCDSPHSAQLVAVFHYPQGESYPGAEVLKAKALEACQATKLGPAANEYQLNFQRSFPSNTSWDAGDRRADCYVSAPNGNVINKSVLP</sequence>
<feature type="transmembrane region" description="Helical" evidence="2">
    <location>
        <begin position="83"/>
        <end position="103"/>
    </location>
</feature>
<keyword evidence="2" id="KW-0812">Transmembrane</keyword>
<organism evidence="4 5">
    <name type="scientific">Pseudarthrobacter enclensis</name>
    <dbReference type="NCBI Taxonomy" id="993070"/>
    <lineage>
        <taxon>Bacteria</taxon>
        <taxon>Bacillati</taxon>
        <taxon>Actinomycetota</taxon>
        <taxon>Actinomycetes</taxon>
        <taxon>Micrococcales</taxon>
        <taxon>Micrococcaceae</taxon>
        <taxon>Pseudarthrobacter</taxon>
    </lineage>
</organism>
<evidence type="ECO:0000256" key="1">
    <source>
        <dbReference type="SAM" id="MobiDB-lite"/>
    </source>
</evidence>
<accession>A0A0V8IQD3</accession>
<dbReference type="EMBL" id="LNQM01000003">
    <property type="protein sequence ID" value="KSU77006.1"/>
    <property type="molecule type" value="Genomic_DNA"/>
</dbReference>